<dbReference type="InterPro" id="IPR015943">
    <property type="entry name" value="WD40/YVTN_repeat-like_dom_sf"/>
</dbReference>
<evidence type="ECO:0000259" key="9">
    <source>
        <dbReference type="Pfam" id="PF08232"/>
    </source>
</evidence>
<comment type="similarity">
    <text evidence="1">Belongs to the WD repeat striatin family.</text>
</comment>
<reference evidence="10 11" key="1">
    <citation type="submission" date="2018-06" db="EMBL/GenBank/DDBJ databases">
        <title>Comparative genomics reveals the genomic features of Rhizophagus irregularis, R. cerebriforme, R. diaphanum and Gigaspora rosea, and their symbiotic lifestyle signature.</title>
        <authorList>
            <person name="Morin E."/>
            <person name="San Clemente H."/>
            <person name="Chen E.C.H."/>
            <person name="De La Providencia I."/>
            <person name="Hainaut M."/>
            <person name="Kuo A."/>
            <person name="Kohler A."/>
            <person name="Murat C."/>
            <person name="Tang N."/>
            <person name="Roy S."/>
            <person name="Loubradou J."/>
            <person name="Henrissat B."/>
            <person name="Grigoriev I.V."/>
            <person name="Corradi N."/>
            <person name="Roux C."/>
            <person name="Martin F.M."/>
        </authorList>
    </citation>
    <scope>NUCLEOTIDE SEQUENCE [LARGE SCALE GENOMIC DNA]</scope>
    <source>
        <strain evidence="10 11">DAOM 227022</strain>
    </source>
</reference>
<dbReference type="PRINTS" id="PR00320">
    <property type="entry name" value="GPROTEINBRPT"/>
</dbReference>
<sequence length="794" mass="89116">MAQTFGQPQQQVQQQSQTSEYTLPGVLHFLQSEWRRYERDRNEWEIERAEMKARIALLEGERRGIENMKTDLMRRVKMLEFALRQERSKYLAGVPLTQSPISESPNVSTPANEEGPESSIALNNTQSLKTSTLSSVSSQYKGFTSNRDPKHRTKSRELLKACLQEIDYLTNAVTNTSSTSNRVLNYPTGLDGIPSHSIPNGLDGNNSATQKLNNRHSAIFVGGNTNSYNRMSPKKPGHVSIRPSRPAPTSPAIVSPILSTNSSSPPLDSSMSENPDAEREGGSFFPHSSVKNDGRFINGEQSSPISPEFEPIANMSSDFQSSLNNESPTINFEKEREYLSNNDTYNTHIKAKNERANQVRNRNRMKSADEMKEEEQQLTKDVQKKYGLTDEKMSKLLKNVNKQKSQEILAINTSSDPQLDELSFNVEEEENTQKFETDKTQENGTDRKMWRPRFTLRSHLDTVRSLSWHRTEPMFLSGSEDGTIKLWDLKGPLSHKPTSVPDIEPSITYRGHTAAVNSVVMSSEQQRCYSASMDATIRVWNLPSSKCDTYGPVDLSLNLTTYIGHTDAIWDLRLFPMRSQNTQLLGSASADGKVKIWDTEAGGSPLKCSWGYYGINNEESVNGEGRPPNPTSIDFVHSDLKKIAVSYQNSIIKLFDIESGQSVLTFKSDSTYDNTPATQINRIIVHPTMSLIFSAHEDKYIRFFDINSGKCTFSMLAHLDSITSLDIDPSGMILLSGGHDSSIRLWDIVSTRQCIQEFISHRRKSDEGVLSVQYHPSLPWMASGGADSVVKIYC</sequence>
<dbReference type="AlphaFoldDB" id="A0A397T8F5"/>
<evidence type="ECO:0000256" key="4">
    <source>
        <dbReference type="ARBA" id="ARBA00022860"/>
    </source>
</evidence>
<dbReference type="OrthoDB" id="727118at2759"/>
<keyword evidence="2 6" id="KW-0853">WD repeat</keyword>
<proteinExistence type="inferred from homology"/>
<evidence type="ECO:0000256" key="1">
    <source>
        <dbReference type="ARBA" id="ARBA00009616"/>
    </source>
</evidence>
<dbReference type="Pfam" id="PF00400">
    <property type="entry name" value="WD40"/>
    <property type="match status" value="5"/>
</dbReference>
<gene>
    <name evidence="10" type="ORF">C1645_711688</name>
</gene>
<feature type="repeat" description="WD" evidence="6">
    <location>
        <begin position="715"/>
        <end position="748"/>
    </location>
</feature>
<dbReference type="SMART" id="SM00320">
    <property type="entry name" value="WD40"/>
    <property type="match status" value="7"/>
</dbReference>
<feature type="region of interest" description="Disordered" evidence="8">
    <location>
        <begin position="223"/>
        <end position="290"/>
    </location>
</feature>
<feature type="compositionally biased region" description="Low complexity" evidence="8">
    <location>
        <begin position="258"/>
        <end position="272"/>
    </location>
</feature>
<evidence type="ECO:0000256" key="3">
    <source>
        <dbReference type="ARBA" id="ARBA00022737"/>
    </source>
</evidence>
<feature type="repeat" description="WD" evidence="6">
    <location>
        <begin position="456"/>
        <end position="490"/>
    </location>
</feature>
<feature type="domain" description="Striatin N-terminal" evidence="9">
    <location>
        <begin position="22"/>
        <end position="172"/>
    </location>
</feature>
<feature type="compositionally biased region" description="Polar residues" evidence="8">
    <location>
        <begin position="96"/>
        <end position="111"/>
    </location>
</feature>
<name>A0A397T8F5_9GLOM</name>
<evidence type="ECO:0000256" key="5">
    <source>
        <dbReference type="ARBA" id="ARBA00023054"/>
    </source>
</evidence>
<dbReference type="EMBL" id="QKYT01000158">
    <property type="protein sequence ID" value="RIA91264.1"/>
    <property type="molecule type" value="Genomic_DNA"/>
</dbReference>
<evidence type="ECO:0000256" key="6">
    <source>
        <dbReference type="PROSITE-ProRule" id="PRU00221"/>
    </source>
</evidence>
<dbReference type="PROSITE" id="PS00678">
    <property type="entry name" value="WD_REPEATS_1"/>
    <property type="match status" value="3"/>
</dbReference>
<dbReference type="Gene3D" id="1.20.5.300">
    <property type="match status" value="1"/>
</dbReference>
<dbReference type="GO" id="GO:0005516">
    <property type="term" value="F:calmodulin binding"/>
    <property type="evidence" value="ECO:0007669"/>
    <property type="project" value="UniProtKB-KW"/>
</dbReference>
<dbReference type="SUPFAM" id="SSF50978">
    <property type="entry name" value="WD40 repeat-like"/>
    <property type="match status" value="1"/>
</dbReference>
<dbReference type="InterPro" id="IPR013258">
    <property type="entry name" value="Striatin_N"/>
</dbReference>
<evidence type="ECO:0000313" key="10">
    <source>
        <dbReference type="EMBL" id="RIA91264.1"/>
    </source>
</evidence>
<organism evidence="10 11">
    <name type="scientific">Glomus cerebriforme</name>
    <dbReference type="NCBI Taxonomy" id="658196"/>
    <lineage>
        <taxon>Eukaryota</taxon>
        <taxon>Fungi</taxon>
        <taxon>Fungi incertae sedis</taxon>
        <taxon>Mucoromycota</taxon>
        <taxon>Glomeromycotina</taxon>
        <taxon>Glomeromycetes</taxon>
        <taxon>Glomerales</taxon>
        <taxon>Glomeraceae</taxon>
        <taxon>Glomus</taxon>
    </lineage>
</organism>
<accession>A0A397T8F5</accession>
<feature type="coiled-coil region" evidence="7">
    <location>
        <begin position="34"/>
        <end position="68"/>
    </location>
</feature>
<dbReference type="PROSITE" id="PS50082">
    <property type="entry name" value="WD_REPEATS_2"/>
    <property type="match status" value="4"/>
</dbReference>
<dbReference type="CDD" id="cd00200">
    <property type="entry name" value="WD40"/>
    <property type="match status" value="1"/>
</dbReference>
<dbReference type="InterPro" id="IPR036322">
    <property type="entry name" value="WD40_repeat_dom_sf"/>
</dbReference>
<comment type="caution">
    <text evidence="10">The sequence shown here is derived from an EMBL/GenBank/DDBJ whole genome shotgun (WGS) entry which is preliminary data.</text>
</comment>
<dbReference type="STRING" id="658196.A0A397T8F5"/>
<evidence type="ECO:0000256" key="2">
    <source>
        <dbReference type="ARBA" id="ARBA00022574"/>
    </source>
</evidence>
<dbReference type="PANTHER" id="PTHR15653:SF0">
    <property type="entry name" value="CONNECTOR OF KINASE TO AP-1, ISOFORM E"/>
    <property type="match status" value="1"/>
</dbReference>
<protein>
    <submittedName>
        <fullName evidence="10">WD40-repeat-containing domain protein</fullName>
    </submittedName>
</protein>
<feature type="region of interest" description="Disordered" evidence="8">
    <location>
        <begin position="96"/>
        <end position="152"/>
    </location>
</feature>
<keyword evidence="11" id="KW-1185">Reference proteome</keyword>
<dbReference type="InterPro" id="IPR019775">
    <property type="entry name" value="WD40_repeat_CS"/>
</dbReference>
<feature type="repeat" description="WD" evidence="6">
    <location>
        <begin position="509"/>
        <end position="550"/>
    </location>
</feature>
<dbReference type="PROSITE" id="PS50294">
    <property type="entry name" value="WD_REPEATS_REGION"/>
    <property type="match status" value="3"/>
</dbReference>
<feature type="compositionally biased region" description="Low complexity" evidence="8">
    <location>
        <begin position="122"/>
        <end position="139"/>
    </location>
</feature>
<dbReference type="Gene3D" id="2.130.10.10">
    <property type="entry name" value="YVTN repeat-like/Quinoprotein amine dehydrogenase"/>
    <property type="match status" value="2"/>
</dbReference>
<keyword evidence="3" id="KW-0677">Repeat</keyword>
<dbReference type="InterPro" id="IPR051488">
    <property type="entry name" value="WD_repeat_striatin"/>
</dbReference>
<evidence type="ECO:0000256" key="7">
    <source>
        <dbReference type="SAM" id="Coils"/>
    </source>
</evidence>
<dbReference type="Pfam" id="PF08232">
    <property type="entry name" value="Striatin"/>
    <property type="match status" value="1"/>
</dbReference>
<evidence type="ECO:0000313" key="11">
    <source>
        <dbReference type="Proteomes" id="UP000265703"/>
    </source>
</evidence>
<dbReference type="InterPro" id="IPR001680">
    <property type="entry name" value="WD40_rpt"/>
</dbReference>
<dbReference type="Proteomes" id="UP000265703">
    <property type="component" value="Unassembled WGS sequence"/>
</dbReference>
<dbReference type="PANTHER" id="PTHR15653">
    <property type="entry name" value="STRIATIN"/>
    <property type="match status" value="1"/>
</dbReference>
<keyword evidence="4" id="KW-0112">Calmodulin-binding</keyword>
<keyword evidence="5 7" id="KW-0175">Coiled coil</keyword>
<evidence type="ECO:0000256" key="8">
    <source>
        <dbReference type="SAM" id="MobiDB-lite"/>
    </source>
</evidence>
<dbReference type="InterPro" id="IPR020472">
    <property type="entry name" value="WD40_PAC1"/>
</dbReference>
<feature type="repeat" description="WD" evidence="6">
    <location>
        <begin position="562"/>
        <end position="607"/>
    </location>
</feature>